<protein>
    <submittedName>
        <fullName evidence="2">Uncharacterized protein</fullName>
    </submittedName>
</protein>
<dbReference type="RefSeq" id="XP_043014668.1">
    <property type="nucleotide sequence ID" value="XM_043145968.1"/>
</dbReference>
<evidence type="ECO:0000256" key="1">
    <source>
        <dbReference type="SAM" id="MobiDB-lite"/>
    </source>
</evidence>
<feature type="region of interest" description="Disordered" evidence="1">
    <location>
        <begin position="1"/>
        <end position="38"/>
    </location>
</feature>
<sequence length="363" mass="41979">MRDQIPKKNSPPYKSNQKAMSTKSAGWSGRLNPGNRESAWHGHNEAVLTKLFESCRCLHHYSQYEMMLQKDVAQTQLSHALDNNVQMEAGCQGIEMDKEDPAEDEPDHYNSEDIQGKGLESGQDEQEYKQNNDLESEVNFKLPEGELFTTQAQVGVQVDADIGEILEQDADRHSLKSINSDHTKKIDRIPDRVMLHITDRNLQLPEDQMHQYANAYKRHGGRLVTHCCVPFIEEDKKAPNRKLTEEMLPDGIQRYLQMADTELLEYLSIHFHKHRKETHVITRATSGPFWKWTAVDREEVPDYNLKTRKVVNKEEDEVKARDWFLKCGDLPVYETGTKLSDTALTSMREAVYDVIRECRTKYT</sequence>
<dbReference type="OrthoDB" id="3049502at2759"/>
<gene>
    <name evidence="2" type="ORF">E1B28_000166</name>
</gene>
<keyword evidence="3" id="KW-1185">Reference proteome</keyword>
<reference evidence="2" key="1">
    <citation type="journal article" date="2021" name="Genome Biol. Evol.">
        <title>The assembled and annotated genome of the fairy-ring fungus Marasmius oreades.</title>
        <authorList>
            <person name="Hiltunen M."/>
            <person name="Ament-Velasquez S.L."/>
            <person name="Johannesson H."/>
        </authorList>
    </citation>
    <scope>NUCLEOTIDE SEQUENCE</scope>
    <source>
        <strain evidence="2">03SP1</strain>
    </source>
</reference>
<accession>A0A9P7V0S5</accession>
<dbReference type="Proteomes" id="UP001049176">
    <property type="component" value="Chromosome 1"/>
</dbReference>
<dbReference type="KEGG" id="more:E1B28_000166"/>
<feature type="compositionally biased region" description="Acidic residues" evidence="1">
    <location>
        <begin position="97"/>
        <end position="106"/>
    </location>
</feature>
<comment type="caution">
    <text evidence="2">The sequence shown here is derived from an EMBL/GenBank/DDBJ whole genome shotgun (WGS) entry which is preliminary data.</text>
</comment>
<evidence type="ECO:0000313" key="2">
    <source>
        <dbReference type="EMBL" id="KAG7098198.1"/>
    </source>
</evidence>
<proteinExistence type="predicted"/>
<organism evidence="2 3">
    <name type="scientific">Marasmius oreades</name>
    <name type="common">fairy-ring Marasmius</name>
    <dbReference type="NCBI Taxonomy" id="181124"/>
    <lineage>
        <taxon>Eukaryota</taxon>
        <taxon>Fungi</taxon>
        <taxon>Dikarya</taxon>
        <taxon>Basidiomycota</taxon>
        <taxon>Agaricomycotina</taxon>
        <taxon>Agaricomycetes</taxon>
        <taxon>Agaricomycetidae</taxon>
        <taxon>Agaricales</taxon>
        <taxon>Marasmiineae</taxon>
        <taxon>Marasmiaceae</taxon>
        <taxon>Marasmius</taxon>
    </lineage>
</organism>
<dbReference type="GeneID" id="66069242"/>
<name>A0A9P7V0S5_9AGAR</name>
<dbReference type="AlphaFoldDB" id="A0A9P7V0S5"/>
<feature type="region of interest" description="Disordered" evidence="1">
    <location>
        <begin position="97"/>
        <end position="131"/>
    </location>
</feature>
<dbReference type="EMBL" id="CM032181">
    <property type="protein sequence ID" value="KAG7098198.1"/>
    <property type="molecule type" value="Genomic_DNA"/>
</dbReference>
<feature type="compositionally biased region" description="Polar residues" evidence="1">
    <location>
        <begin position="12"/>
        <end position="25"/>
    </location>
</feature>
<evidence type="ECO:0000313" key="3">
    <source>
        <dbReference type="Proteomes" id="UP001049176"/>
    </source>
</evidence>